<name>A0A6P8B2G6_PYRGI</name>
<protein>
    <submittedName>
        <fullName evidence="3">Uncharacterized protein</fullName>
    </submittedName>
</protein>
<feature type="region of interest" description="Disordered" evidence="1">
    <location>
        <begin position="1"/>
        <end position="43"/>
    </location>
</feature>
<evidence type="ECO:0000313" key="3">
    <source>
        <dbReference type="RefSeq" id="XP_030981367.1"/>
    </source>
</evidence>
<dbReference type="RefSeq" id="XP_030981367.1">
    <property type="nucleotide sequence ID" value="XM_031127813.1"/>
</dbReference>
<organism evidence="2 3">
    <name type="scientific">Pyricularia grisea</name>
    <name type="common">Crabgrass-specific blast fungus</name>
    <name type="synonym">Magnaporthe grisea</name>
    <dbReference type="NCBI Taxonomy" id="148305"/>
    <lineage>
        <taxon>Eukaryota</taxon>
        <taxon>Fungi</taxon>
        <taxon>Dikarya</taxon>
        <taxon>Ascomycota</taxon>
        <taxon>Pezizomycotina</taxon>
        <taxon>Sordariomycetes</taxon>
        <taxon>Sordariomycetidae</taxon>
        <taxon>Magnaporthales</taxon>
        <taxon>Pyriculariaceae</taxon>
        <taxon>Pyricularia</taxon>
    </lineage>
</organism>
<keyword evidence="2" id="KW-1185">Reference proteome</keyword>
<proteinExistence type="predicted"/>
<reference evidence="3" key="3">
    <citation type="submission" date="2025-08" db="UniProtKB">
        <authorList>
            <consortium name="RefSeq"/>
        </authorList>
    </citation>
    <scope>IDENTIFICATION</scope>
    <source>
        <strain evidence="3">NI907</strain>
    </source>
</reference>
<evidence type="ECO:0000256" key="1">
    <source>
        <dbReference type="SAM" id="MobiDB-lite"/>
    </source>
</evidence>
<dbReference type="KEGG" id="pgri:PgNI_07807"/>
<sequence length="94" mass="10453">MALQDDYFHAQIPSRAFEQLPEDDKPSSTTSADHAADQPIPNCDGISNTYRKILASMSRFVISILNYGSIPNSSGSDLADPCRVLRDYFCFVFT</sequence>
<dbReference type="GeneID" id="41962722"/>
<evidence type="ECO:0000313" key="2">
    <source>
        <dbReference type="Proteomes" id="UP000515153"/>
    </source>
</evidence>
<reference evidence="3" key="2">
    <citation type="submission" date="2019-10" db="EMBL/GenBank/DDBJ databases">
        <authorList>
            <consortium name="NCBI Genome Project"/>
        </authorList>
    </citation>
    <scope>NUCLEOTIDE SEQUENCE</scope>
    <source>
        <strain evidence="3">NI907</strain>
    </source>
</reference>
<accession>A0A6P8B2G6</accession>
<gene>
    <name evidence="3" type="ORF">PgNI_07807</name>
</gene>
<reference evidence="3" key="1">
    <citation type="journal article" date="2019" name="Mol. Biol. Evol.">
        <title>Blast fungal genomes show frequent chromosomal changes, gene gains and losses, and effector gene turnover.</title>
        <authorList>
            <person name="Gomez Luciano L.B."/>
            <person name="Jason Tsai I."/>
            <person name="Chuma I."/>
            <person name="Tosa Y."/>
            <person name="Chen Y.H."/>
            <person name="Li J.Y."/>
            <person name="Li M.Y."/>
            <person name="Jade Lu M.Y."/>
            <person name="Nakayashiki H."/>
            <person name="Li W.H."/>
        </authorList>
    </citation>
    <scope>NUCLEOTIDE SEQUENCE</scope>
    <source>
        <strain evidence="3">NI907</strain>
    </source>
</reference>
<dbReference type="Proteomes" id="UP000515153">
    <property type="component" value="Unplaced"/>
</dbReference>
<dbReference type="AlphaFoldDB" id="A0A6P8B2G6"/>